<dbReference type="InterPro" id="IPR036259">
    <property type="entry name" value="MFS_trans_sf"/>
</dbReference>
<evidence type="ECO:0000313" key="3">
    <source>
        <dbReference type="Proteomes" id="UP000230796"/>
    </source>
</evidence>
<dbReference type="InterPro" id="IPR011701">
    <property type="entry name" value="MFS"/>
</dbReference>
<sequence length="270" mass="29159">MKNIRLAYILTFLSECYWPSVATLFFYLQYFSFAQIATLWAIQMAATNLLEIPTGALADVVGRKIAIVLSFTTGAVILLIFPFTTAFGVFAILEIMKGLSNALYSGSMEALVYDDLKVQKKEGSYPTVASQIETVTWASWAISSVGGGYLYYLNFRSPWLIQAGMFAVGAGLALRLVEPKLDTIKVSVAKAVRQNWHGCTGDGMAIWGGVRVLGLGGKSLSKVKSLAGRKEASGGDVWRVAHQFPGGQVRGAGSGNCAHYCADCEFVHIS</sequence>
<dbReference type="EMBL" id="PFAF01000044">
    <property type="protein sequence ID" value="PIR98923.1"/>
    <property type="molecule type" value="Genomic_DNA"/>
</dbReference>
<accession>A0A2H0VIL5</accession>
<dbReference type="Proteomes" id="UP000230796">
    <property type="component" value="Unassembled WGS sequence"/>
</dbReference>
<feature type="transmembrane region" description="Helical" evidence="1">
    <location>
        <begin position="159"/>
        <end position="177"/>
    </location>
</feature>
<feature type="transmembrane region" description="Helical" evidence="1">
    <location>
        <begin position="7"/>
        <end position="27"/>
    </location>
</feature>
<dbReference type="Pfam" id="PF07690">
    <property type="entry name" value="MFS_1"/>
    <property type="match status" value="1"/>
</dbReference>
<dbReference type="InterPro" id="IPR053160">
    <property type="entry name" value="MFS_DHA3_Transporter"/>
</dbReference>
<dbReference type="PANTHER" id="PTHR23530">
    <property type="entry name" value="TRANSPORT PROTEIN-RELATED"/>
    <property type="match status" value="1"/>
</dbReference>
<keyword evidence="1" id="KW-0812">Transmembrane</keyword>
<feature type="transmembrane region" description="Helical" evidence="1">
    <location>
        <begin position="33"/>
        <end position="53"/>
    </location>
</feature>
<evidence type="ECO:0008006" key="4">
    <source>
        <dbReference type="Google" id="ProtNLM"/>
    </source>
</evidence>
<evidence type="ECO:0000313" key="2">
    <source>
        <dbReference type="EMBL" id="PIR98923.1"/>
    </source>
</evidence>
<protein>
    <recommendedName>
        <fullName evidence="4">Major facilitator superfamily (MFS) profile domain-containing protein</fullName>
    </recommendedName>
</protein>
<dbReference type="Gene3D" id="1.20.1250.20">
    <property type="entry name" value="MFS general substrate transporter like domains"/>
    <property type="match status" value="1"/>
</dbReference>
<feature type="transmembrane region" description="Helical" evidence="1">
    <location>
        <begin position="65"/>
        <end position="93"/>
    </location>
</feature>
<dbReference type="GO" id="GO:0022857">
    <property type="term" value="F:transmembrane transporter activity"/>
    <property type="evidence" value="ECO:0007669"/>
    <property type="project" value="InterPro"/>
</dbReference>
<keyword evidence="1" id="KW-1133">Transmembrane helix</keyword>
<reference evidence="3" key="1">
    <citation type="submission" date="2017-09" db="EMBL/GenBank/DDBJ databases">
        <title>Depth-based differentiation of microbial function through sediment-hosted aquifers and enrichment of novel symbionts in the deep terrestrial subsurface.</title>
        <authorList>
            <person name="Probst A.J."/>
            <person name="Ladd B."/>
            <person name="Jarett J.K."/>
            <person name="Geller-Mcgrath D.E."/>
            <person name="Sieber C.M.K."/>
            <person name="Emerson J.B."/>
            <person name="Anantharaman K."/>
            <person name="Thomas B.C."/>
            <person name="Malmstrom R."/>
            <person name="Stieglmeier M."/>
            <person name="Klingl A."/>
            <person name="Woyke T."/>
            <person name="Ryan C.M."/>
            <person name="Banfield J.F."/>
        </authorList>
    </citation>
    <scope>NUCLEOTIDE SEQUENCE [LARGE SCALE GENOMIC DNA]</scope>
</reference>
<organism evidence="2 3">
    <name type="scientific">Candidatus Collierbacteria bacterium CG10_big_fil_rev_8_21_14_0_10_44_9</name>
    <dbReference type="NCBI Taxonomy" id="1974535"/>
    <lineage>
        <taxon>Bacteria</taxon>
        <taxon>Candidatus Collieribacteriota</taxon>
    </lineage>
</organism>
<comment type="caution">
    <text evidence="2">The sequence shown here is derived from an EMBL/GenBank/DDBJ whole genome shotgun (WGS) entry which is preliminary data.</text>
</comment>
<proteinExistence type="predicted"/>
<gene>
    <name evidence="2" type="ORF">COT87_02220</name>
</gene>
<dbReference type="SUPFAM" id="SSF103473">
    <property type="entry name" value="MFS general substrate transporter"/>
    <property type="match status" value="1"/>
</dbReference>
<dbReference type="AlphaFoldDB" id="A0A2H0VIL5"/>
<keyword evidence="1" id="KW-0472">Membrane</keyword>
<name>A0A2H0VIL5_9BACT</name>
<dbReference type="PANTHER" id="PTHR23530:SF1">
    <property type="entry name" value="PERMEASE, MAJOR FACILITATOR SUPERFAMILY-RELATED"/>
    <property type="match status" value="1"/>
</dbReference>
<evidence type="ECO:0000256" key="1">
    <source>
        <dbReference type="SAM" id="Phobius"/>
    </source>
</evidence>